<dbReference type="InterPro" id="IPR051918">
    <property type="entry name" value="STPP_CPPED1"/>
</dbReference>
<feature type="domain" description="Calcineurin-like phosphoesterase" evidence="1">
    <location>
        <begin position="40"/>
        <end position="235"/>
    </location>
</feature>
<dbReference type="InterPro" id="IPR004843">
    <property type="entry name" value="Calcineurin-like_PHP"/>
</dbReference>
<dbReference type="Pfam" id="PF00149">
    <property type="entry name" value="Metallophos"/>
    <property type="match status" value="1"/>
</dbReference>
<dbReference type="SUPFAM" id="SSF56300">
    <property type="entry name" value="Metallo-dependent phosphatases"/>
    <property type="match status" value="1"/>
</dbReference>
<evidence type="ECO:0000313" key="2">
    <source>
        <dbReference type="EMBL" id="VAW49246.1"/>
    </source>
</evidence>
<reference evidence="2" key="1">
    <citation type="submission" date="2018-06" db="EMBL/GenBank/DDBJ databases">
        <authorList>
            <person name="Zhirakovskaya E."/>
        </authorList>
    </citation>
    <scope>NUCLEOTIDE SEQUENCE</scope>
</reference>
<sequence>MRRRDFLKTSIILASSSKFLASCKQNDLSYNGKDFISGFVFSDAHIGWKGTSQPTIQVQSEAIQVIKHQFPDLDLVFDTGDIHHGYLNENERNIARDQWLSLMSNPFSQSIFHYVPGNHELGKGPNDEELTASKIGSNNLRPYYSFDYKGIHFISLPQLLDTILINRESLDWLSHDLSLNRNKTTLIFSHNSIKNTTYDNGENGYRTVVNSEPLLKTINKYNNVIAWLHGHNHQYEIVKKHGRLYVSNGRIGGFNPPEKWGDFGQGHIGGVYFSINKNGLIIKCYSATNKDFLENLGYVNLSGQLNIETSFNPLSKFNYYFGHGALTNNVRHNMHNHYLSTQNVEIDIKENKDLTLNDNSNFELTTELFFIGKRIKRIIGYQLLPSTLTRMSVDEGLFINNNTKDSIILNLPSQKRTKFDFMVRGSYFRCESGDKFRTEIAYINKSDKIISTAMVKYTYFVYNKKQEIIHQSKVINIQENKNHFISESIDIPNLEKGKGSQEKYLRLSFEFINFPEKFIFSKLALSKTVEQIQNPEIEINKIKHTLESSKQFSLNMNSFQTNGLSSIVYKGTTPSSCNIKISDVLWQIRNAVSHYDNNTISLLKYRHHYQKLNEVILVTTSNLSHYLNKVVDIMPLTVSYEKNIISISLTKINNNSLLVFHVTKPPKRIIGSENNKINGTTLTIFPETKNIQLYF</sequence>
<proteinExistence type="predicted"/>
<dbReference type="EMBL" id="UOFC01000269">
    <property type="protein sequence ID" value="VAW49246.1"/>
    <property type="molecule type" value="Genomic_DNA"/>
</dbReference>
<name>A0A3B0WY09_9ZZZZ</name>
<dbReference type="InterPro" id="IPR029052">
    <property type="entry name" value="Metallo-depent_PP-like"/>
</dbReference>
<evidence type="ECO:0000259" key="1">
    <source>
        <dbReference type="Pfam" id="PF00149"/>
    </source>
</evidence>
<dbReference type="Gene3D" id="3.60.21.10">
    <property type="match status" value="1"/>
</dbReference>
<dbReference type="AlphaFoldDB" id="A0A3B0WY09"/>
<dbReference type="GO" id="GO:0016787">
    <property type="term" value="F:hydrolase activity"/>
    <property type="evidence" value="ECO:0007669"/>
    <property type="project" value="InterPro"/>
</dbReference>
<dbReference type="PANTHER" id="PTHR43143">
    <property type="entry name" value="METALLOPHOSPHOESTERASE, CALCINEURIN SUPERFAMILY"/>
    <property type="match status" value="1"/>
</dbReference>
<gene>
    <name evidence="2" type="ORF">MNBD_GAMMA03-4</name>
</gene>
<organism evidence="2">
    <name type="scientific">hydrothermal vent metagenome</name>
    <dbReference type="NCBI Taxonomy" id="652676"/>
    <lineage>
        <taxon>unclassified sequences</taxon>
        <taxon>metagenomes</taxon>
        <taxon>ecological metagenomes</taxon>
    </lineage>
</organism>
<accession>A0A3B0WY09</accession>
<dbReference type="PANTHER" id="PTHR43143:SF1">
    <property type="entry name" value="SERINE_THREONINE-PROTEIN PHOSPHATASE CPPED1"/>
    <property type="match status" value="1"/>
</dbReference>
<protein>
    <recommendedName>
        <fullName evidence="1">Calcineurin-like phosphoesterase domain-containing protein</fullName>
    </recommendedName>
</protein>